<dbReference type="InterPro" id="IPR003593">
    <property type="entry name" value="AAA+_ATPase"/>
</dbReference>
<dbReference type="PROSITE" id="PS50929">
    <property type="entry name" value="ABC_TM1F"/>
    <property type="match status" value="1"/>
</dbReference>
<dbReference type="RefSeq" id="WP_217976583.1">
    <property type="nucleotide sequence ID" value="NZ_JAHTBI010000054.1"/>
</dbReference>
<evidence type="ECO:0000256" key="9">
    <source>
        <dbReference type="SAM" id="Phobius"/>
    </source>
</evidence>
<keyword evidence="14" id="KW-1185">Reference proteome</keyword>
<keyword evidence="5" id="KW-0547">Nucleotide-binding</keyword>
<dbReference type="GO" id="GO:0034040">
    <property type="term" value="F:ATPase-coupled lipid transmembrane transporter activity"/>
    <property type="evidence" value="ECO:0007669"/>
    <property type="project" value="TreeGrafter"/>
</dbReference>
<dbReference type="CDD" id="cd18587">
    <property type="entry name" value="ABC_6TM_LapB_like"/>
    <property type="match status" value="1"/>
</dbReference>
<evidence type="ECO:0000313" key="14">
    <source>
        <dbReference type="Proteomes" id="UP001106592"/>
    </source>
</evidence>
<evidence type="ECO:0000259" key="10">
    <source>
        <dbReference type="PROSITE" id="PS50893"/>
    </source>
</evidence>
<gene>
    <name evidence="13" type="ORF">KUO17_16400</name>
</gene>
<evidence type="ECO:0000256" key="6">
    <source>
        <dbReference type="ARBA" id="ARBA00022840"/>
    </source>
</evidence>
<evidence type="ECO:0000259" key="11">
    <source>
        <dbReference type="PROSITE" id="PS50929"/>
    </source>
</evidence>
<dbReference type="CDD" id="cd03245">
    <property type="entry name" value="ABCC_bacteriocin_exporters"/>
    <property type="match status" value="1"/>
</dbReference>
<dbReference type="AlphaFoldDB" id="A0A9Q2XK87"/>
<feature type="domain" description="ABC transporter" evidence="10">
    <location>
        <begin position="482"/>
        <end position="717"/>
    </location>
</feature>
<feature type="transmembrane region" description="Helical" evidence="9">
    <location>
        <begin position="276"/>
        <end position="298"/>
    </location>
</feature>
<comment type="caution">
    <text evidence="13">The sequence shown here is derived from an EMBL/GenBank/DDBJ whole genome shotgun (WGS) entry which is preliminary data.</text>
</comment>
<evidence type="ECO:0000256" key="2">
    <source>
        <dbReference type="ARBA" id="ARBA00022448"/>
    </source>
</evidence>
<keyword evidence="7 9" id="KW-1133">Transmembrane helix</keyword>
<dbReference type="GO" id="GO:0140359">
    <property type="term" value="F:ABC-type transporter activity"/>
    <property type="evidence" value="ECO:0007669"/>
    <property type="project" value="InterPro"/>
</dbReference>
<dbReference type="GO" id="GO:0006508">
    <property type="term" value="P:proteolysis"/>
    <property type="evidence" value="ECO:0007669"/>
    <property type="project" value="InterPro"/>
</dbReference>
<dbReference type="InterPro" id="IPR017750">
    <property type="entry name" value="ATPase_T1SS"/>
</dbReference>
<dbReference type="PROSITE" id="PS50990">
    <property type="entry name" value="PEPTIDASE_C39"/>
    <property type="match status" value="1"/>
</dbReference>
<dbReference type="PROSITE" id="PS50893">
    <property type="entry name" value="ABC_TRANSPORTER_2"/>
    <property type="match status" value="1"/>
</dbReference>
<feature type="transmembrane region" description="Helical" evidence="9">
    <location>
        <begin position="304"/>
        <end position="323"/>
    </location>
</feature>
<comment type="subcellular location">
    <subcellularLocation>
        <location evidence="1">Cell membrane</location>
        <topology evidence="1">Multi-pass membrane protein</topology>
    </subcellularLocation>
</comment>
<keyword evidence="3" id="KW-1003">Cell membrane</keyword>
<evidence type="ECO:0000256" key="4">
    <source>
        <dbReference type="ARBA" id="ARBA00022692"/>
    </source>
</evidence>
<evidence type="ECO:0000256" key="8">
    <source>
        <dbReference type="ARBA" id="ARBA00023136"/>
    </source>
</evidence>
<keyword evidence="8 9" id="KW-0472">Membrane</keyword>
<dbReference type="PANTHER" id="PTHR24221:SF248">
    <property type="entry name" value="ABC TRANSPORTER TRANSMEMBRANE REGION"/>
    <property type="match status" value="1"/>
</dbReference>
<keyword evidence="4 9" id="KW-0812">Transmembrane</keyword>
<dbReference type="PANTHER" id="PTHR24221">
    <property type="entry name" value="ATP-BINDING CASSETTE SUB-FAMILY B"/>
    <property type="match status" value="1"/>
</dbReference>
<evidence type="ECO:0000256" key="7">
    <source>
        <dbReference type="ARBA" id="ARBA00022989"/>
    </source>
</evidence>
<evidence type="ECO:0000313" key="13">
    <source>
        <dbReference type="EMBL" id="MBV6288592.1"/>
    </source>
</evidence>
<name>A0A9Q2XK87_9PSED</name>
<keyword evidence="2" id="KW-0813">Transport</keyword>
<dbReference type="GO" id="GO:0005524">
    <property type="term" value="F:ATP binding"/>
    <property type="evidence" value="ECO:0007669"/>
    <property type="project" value="UniProtKB-KW"/>
</dbReference>
<dbReference type="NCBIfam" id="TIGR03375">
    <property type="entry name" value="type_I_sec_LssB"/>
    <property type="match status" value="1"/>
</dbReference>
<evidence type="ECO:0000259" key="12">
    <source>
        <dbReference type="PROSITE" id="PS50990"/>
    </source>
</evidence>
<dbReference type="Proteomes" id="UP001106592">
    <property type="component" value="Unassembled WGS sequence"/>
</dbReference>
<dbReference type="GO" id="GO:0008233">
    <property type="term" value="F:peptidase activity"/>
    <property type="evidence" value="ECO:0007669"/>
    <property type="project" value="InterPro"/>
</dbReference>
<dbReference type="CDD" id="cd02421">
    <property type="entry name" value="Peptidase_C39_likeD"/>
    <property type="match status" value="1"/>
</dbReference>
<dbReference type="EMBL" id="JAHTBI010000054">
    <property type="protein sequence ID" value="MBV6288592.1"/>
    <property type="molecule type" value="Genomic_DNA"/>
</dbReference>
<dbReference type="SMART" id="SM00382">
    <property type="entry name" value="AAA"/>
    <property type="match status" value="1"/>
</dbReference>
<dbReference type="FunFam" id="3.40.50.300:FF:000299">
    <property type="entry name" value="ABC transporter ATP-binding protein/permease"/>
    <property type="match status" value="1"/>
</dbReference>
<evidence type="ECO:0000256" key="5">
    <source>
        <dbReference type="ARBA" id="ARBA00022741"/>
    </source>
</evidence>
<evidence type="ECO:0000256" key="1">
    <source>
        <dbReference type="ARBA" id="ARBA00004651"/>
    </source>
</evidence>
<reference evidence="13" key="1">
    <citation type="journal article" date="2022" name="Int. J. Syst. Evol. Microbiol.">
        <title>Pseudomonas aegrilactucae sp. nov. and Pseudomonas morbosilactucae sp. nov., pathogens causing bacterial rot of lettuce in Japan.</title>
        <authorList>
            <person name="Sawada H."/>
            <person name="Fujikawa T."/>
            <person name="Satou M."/>
        </authorList>
    </citation>
    <scope>NUCLEOTIDE SEQUENCE</scope>
    <source>
        <strain evidence="13">MAFF 301350</strain>
    </source>
</reference>
<evidence type="ECO:0000256" key="3">
    <source>
        <dbReference type="ARBA" id="ARBA00022475"/>
    </source>
</evidence>
<dbReference type="InterPro" id="IPR011527">
    <property type="entry name" value="ABC1_TM_dom"/>
</dbReference>
<organism evidence="13 14">
    <name type="scientific">Pseudomonas aegrilactucae</name>
    <dbReference type="NCBI Taxonomy" id="2854028"/>
    <lineage>
        <taxon>Bacteria</taxon>
        <taxon>Pseudomonadati</taxon>
        <taxon>Pseudomonadota</taxon>
        <taxon>Gammaproteobacteria</taxon>
        <taxon>Pseudomonadales</taxon>
        <taxon>Pseudomonadaceae</taxon>
        <taxon>Pseudomonas</taxon>
    </lineage>
</organism>
<feature type="transmembrane region" description="Helical" evidence="9">
    <location>
        <begin position="405"/>
        <end position="428"/>
    </location>
</feature>
<feature type="domain" description="Peptidase C39" evidence="12">
    <location>
        <begin position="13"/>
        <end position="135"/>
    </location>
</feature>
<dbReference type="GO" id="GO:0016887">
    <property type="term" value="F:ATP hydrolysis activity"/>
    <property type="evidence" value="ECO:0007669"/>
    <property type="project" value="InterPro"/>
</dbReference>
<feature type="transmembrane region" description="Helical" evidence="9">
    <location>
        <begin position="170"/>
        <end position="192"/>
    </location>
</feature>
<keyword evidence="6" id="KW-0067">ATP-binding</keyword>
<sequence>MTSLQPASSADPRQSFDDPLLDGLLILCKLHGASVSRTSLCAGLPLAEQRLTLELLPRAAARAGLQARILRRELGAISALNLPVLLLLNDGRSAVLRRWGDDGQALILPSEAEGGEQWVSRQELAEVYSGQALFARPRHEVEDLRSPLLPRVNAWFRDTLKQSRWLYSDALLASLLINLLGLMVPLFVMQTYDRVVPNQATSTLWVLVIGLMLGTLFELVLRVVRAHLLDQAGKKTDLILSATLFERITGMSMKARPATIGGFAQSIHDFQGLREFLTAVTLTSVIDLPFVVLMLLVIGLLGGWLVVIPLVAFPVTIAFALFIQVRLRDTVQKSLSLGAIRQALLIETLGGLETLKACSAESERQYQWESTHGALTRLDVHARNLSALATNGTLFIQQLCGMATIVAGVYSIIAGNLSVGALVASYMLGSRVLAPLGQIAGLITRYQQAQLTMHSTDALMALPQERPAGQQPLERTQLRGALEVSQVTFRYAGQNAPALSTVSFKVSPGERIGIIGRSGSGKSTLARLIMGFYEPEEGQILLDNLDLRQLDIADLRQQVGYVAHDLPLLAGSLRDNLTLGARYVSDARMLEVAELTGVSELARQHPQGFDRPVGERGMLLSGGQRQTVLLARAMLLEPPIVLLDEPTSHMDNSSEDQLRQRLLGWVQGKTLLLVTHRTSMLSLVDRLLVLDNGKVVADGPKDAVIDALRKGRVGSAL</sequence>
<accession>A0A9Q2XK87</accession>
<dbReference type="InterPro" id="IPR003439">
    <property type="entry name" value="ABC_transporter-like_ATP-bd"/>
</dbReference>
<dbReference type="InterPro" id="IPR005074">
    <property type="entry name" value="Peptidase_C39"/>
</dbReference>
<reference evidence="13" key="2">
    <citation type="journal article" date="2023" name="Plant Pathol.">
        <title>Dismantling and reorganizing Pseudomonas marginalis sensu#lato.</title>
        <authorList>
            <person name="Sawada H."/>
            <person name="Fujikawa T."/>
            <person name="Satou M."/>
        </authorList>
    </citation>
    <scope>NUCLEOTIDE SEQUENCE</scope>
    <source>
        <strain evidence="13">MAFF 301350</strain>
    </source>
</reference>
<feature type="domain" description="ABC transmembrane type-1" evidence="11">
    <location>
        <begin position="170"/>
        <end position="448"/>
    </location>
</feature>
<feature type="transmembrane region" description="Helical" evidence="9">
    <location>
        <begin position="204"/>
        <end position="224"/>
    </location>
</feature>
<dbReference type="Pfam" id="PF00664">
    <property type="entry name" value="ABC_membrane"/>
    <property type="match status" value="1"/>
</dbReference>
<dbReference type="InterPro" id="IPR039421">
    <property type="entry name" value="Type_1_exporter"/>
</dbReference>
<dbReference type="Pfam" id="PF00005">
    <property type="entry name" value="ABC_tran"/>
    <property type="match status" value="1"/>
</dbReference>
<proteinExistence type="predicted"/>
<protein>
    <submittedName>
        <fullName evidence="13">Type I secretion system permease/ATPase</fullName>
    </submittedName>
</protein>
<dbReference type="GO" id="GO:0005886">
    <property type="term" value="C:plasma membrane"/>
    <property type="evidence" value="ECO:0007669"/>
    <property type="project" value="UniProtKB-SubCell"/>
</dbReference>